<dbReference type="GO" id="GO:0005737">
    <property type="term" value="C:cytoplasm"/>
    <property type="evidence" value="ECO:0007669"/>
    <property type="project" value="TreeGrafter"/>
</dbReference>
<dbReference type="VEuPathDB" id="MicrosporidiaDB:HERIO_997"/>
<comment type="caution">
    <text evidence="8">The sequence shown here is derived from an EMBL/GenBank/DDBJ whole genome shotgun (WGS) entry which is preliminary data.</text>
</comment>
<dbReference type="GO" id="GO:0016567">
    <property type="term" value="P:protein ubiquitination"/>
    <property type="evidence" value="ECO:0007669"/>
    <property type="project" value="TreeGrafter"/>
</dbReference>
<dbReference type="InterPro" id="IPR050409">
    <property type="entry name" value="E3_ubiq-protein_ligase"/>
</dbReference>
<dbReference type="SUPFAM" id="SSF56204">
    <property type="entry name" value="Hect, E3 ligase catalytic domain"/>
    <property type="match status" value="1"/>
</dbReference>
<dbReference type="VEuPathDB" id="MicrosporidiaDB:A0H76_791"/>
<evidence type="ECO:0000313" key="8">
    <source>
        <dbReference type="EMBL" id="ORD97122.1"/>
    </source>
</evidence>
<dbReference type="EMBL" id="LVKB01000040">
    <property type="protein sequence ID" value="ORD97122.1"/>
    <property type="molecule type" value="Genomic_DNA"/>
</dbReference>
<dbReference type="Gene3D" id="3.90.1750.10">
    <property type="entry name" value="Hect, E3 ligase catalytic domains"/>
    <property type="match status" value="1"/>
</dbReference>
<dbReference type="Gene3D" id="3.30.2410.10">
    <property type="entry name" value="Hect, E3 ligase catalytic domain"/>
    <property type="match status" value="1"/>
</dbReference>
<evidence type="ECO:0000256" key="4">
    <source>
        <dbReference type="ARBA" id="ARBA00022679"/>
    </source>
</evidence>
<reference evidence="8 9" key="1">
    <citation type="journal article" date="2017" name="Environ. Microbiol.">
        <title>Decay of the glycolytic pathway and adaptation to intranuclear parasitism within Enterocytozoonidae microsporidia.</title>
        <authorList>
            <person name="Wiredu Boakye D."/>
            <person name="Jaroenlak P."/>
            <person name="Prachumwat A."/>
            <person name="Williams T.A."/>
            <person name="Bateman K.S."/>
            <person name="Itsathitphaisarn O."/>
            <person name="Sritunyalucksana K."/>
            <person name="Paszkiewicz K.H."/>
            <person name="Moore K.A."/>
            <person name="Stentiford G.D."/>
            <person name="Williams B.A."/>
        </authorList>
    </citation>
    <scope>NUCLEOTIDE SEQUENCE [LARGE SCALE GENOMIC DNA]</scope>
    <source>
        <strain evidence="8 9">GB1</strain>
    </source>
</reference>
<evidence type="ECO:0000259" key="7">
    <source>
        <dbReference type="PROSITE" id="PS50237"/>
    </source>
</evidence>
<dbReference type="InterPro" id="IPR000569">
    <property type="entry name" value="HECT_dom"/>
</dbReference>
<dbReference type="AlphaFoldDB" id="A0A1X0QBL7"/>
<gene>
    <name evidence="8" type="primary">HUL4</name>
    <name evidence="8" type="ORF">HERIO_997</name>
</gene>
<keyword evidence="4" id="KW-0808">Transferase</keyword>
<proteinExistence type="predicted"/>
<evidence type="ECO:0000256" key="1">
    <source>
        <dbReference type="ARBA" id="ARBA00000885"/>
    </source>
</evidence>
<dbReference type="SMART" id="SM00119">
    <property type="entry name" value="HECTc"/>
    <property type="match status" value="1"/>
</dbReference>
<dbReference type="Proteomes" id="UP000192356">
    <property type="component" value="Unassembled WGS sequence"/>
</dbReference>
<evidence type="ECO:0000313" key="9">
    <source>
        <dbReference type="Proteomes" id="UP000192356"/>
    </source>
</evidence>
<dbReference type="GO" id="GO:0006511">
    <property type="term" value="P:ubiquitin-dependent protein catabolic process"/>
    <property type="evidence" value="ECO:0007669"/>
    <property type="project" value="TreeGrafter"/>
</dbReference>
<evidence type="ECO:0000256" key="5">
    <source>
        <dbReference type="ARBA" id="ARBA00022786"/>
    </source>
</evidence>
<evidence type="ECO:0000256" key="3">
    <source>
        <dbReference type="ARBA" id="ARBA00012485"/>
    </source>
</evidence>
<evidence type="ECO:0000256" key="6">
    <source>
        <dbReference type="PROSITE-ProRule" id="PRU00104"/>
    </source>
</evidence>
<dbReference type="GO" id="GO:0061630">
    <property type="term" value="F:ubiquitin protein ligase activity"/>
    <property type="evidence" value="ECO:0007669"/>
    <property type="project" value="UniProtKB-EC"/>
</dbReference>
<dbReference type="InterPro" id="IPR035983">
    <property type="entry name" value="Hect_E3_ubiquitin_ligase"/>
</dbReference>
<dbReference type="PANTHER" id="PTHR11254:SF444">
    <property type="entry name" value="HECT DOMAIN CONTAINING UBIQUITIN LIGASE"/>
    <property type="match status" value="1"/>
</dbReference>
<name>A0A1X0QBL7_9MICR</name>
<comment type="caution">
    <text evidence="6">Lacks conserved residue(s) required for the propagation of feature annotation.</text>
</comment>
<dbReference type="EC" id="2.3.2.26" evidence="3"/>
<dbReference type="PANTHER" id="PTHR11254">
    <property type="entry name" value="HECT DOMAIN UBIQUITIN-PROTEIN LIGASE"/>
    <property type="match status" value="1"/>
</dbReference>
<dbReference type="Pfam" id="PF00632">
    <property type="entry name" value="HECT"/>
    <property type="match status" value="1"/>
</dbReference>
<evidence type="ECO:0000256" key="2">
    <source>
        <dbReference type="ARBA" id="ARBA00004906"/>
    </source>
</evidence>
<organism evidence="8 9">
    <name type="scientific">Hepatospora eriocheir</name>
    <dbReference type="NCBI Taxonomy" id="1081669"/>
    <lineage>
        <taxon>Eukaryota</taxon>
        <taxon>Fungi</taxon>
        <taxon>Fungi incertae sedis</taxon>
        <taxon>Microsporidia</taxon>
        <taxon>Hepatosporidae</taxon>
        <taxon>Hepatospora</taxon>
    </lineage>
</organism>
<comment type="pathway">
    <text evidence="2">Protein modification; protein ubiquitination.</text>
</comment>
<dbReference type="PROSITE" id="PS50237">
    <property type="entry name" value="HECT"/>
    <property type="match status" value="2"/>
</dbReference>
<protein>
    <recommendedName>
        <fullName evidence="3">HECT-type E3 ubiquitin transferase</fullName>
        <ecNumber evidence="3">2.3.2.26</ecNumber>
    </recommendedName>
</protein>
<sequence length="522" mass="61149">MIIHLKRLKVVRKDRKMKVSNLMSMFMPQSSKEIEVCIKDSLIISISALTSTKLNIFLNCNEAGDCYLMFPSGLLYLKKGKSKVKTLVEGYKYILYYEVVNDQRSLSKVKLKKDVKLFNTISENTDEIEVVNYKDKNVYLDHLNKTISLLHPNIRKINIIRKLKLLRKRSNLLAKPRLHLEINRKNILNSSLIRIVRNFTDLTIENIKVEFTNEMGQDDGAIRREWINSVFNEFKELKFQNEPFLVEKDGIFDVNDKLNIESSFFSNEQTSLFTIKEMIKDLTCNEQKFSFLLGYMIGLALYLGEEIGINLSLAFYENLLKRIYTIDHIQDVILQKNYDLHKDDLENFDLNEDYLFDRLFKTKEGSYNLIRVGFISSIYNLVILKGKEHVSLYSYICKEFTAFDFVRLFNSNEKITIETLKSVVRFQYWAKKEKEIGWFWEILGEFSDSFLRKLLLFGTGSNYISKYGNSNKLQISFVNTKNGLISASACVNTIYLGHYDSKDIMKEKIIYSIEECEGFHKI</sequence>
<feature type="domain" description="HECT" evidence="7">
    <location>
        <begin position="198"/>
        <end position="332"/>
    </location>
</feature>
<feature type="active site" description="Glycyl thioester intermediate" evidence="6">
    <location>
        <position position="490"/>
    </location>
</feature>
<keyword evidence="9" id="KW-1185">Reference proteome</keyword>
<keyword evidence="5 6" id="KW-0833">Ubl conjugation pathway</keyword>
<dbReference type="OrthoDB" id="8068875at2759"/>
<accession>A0A1X0QBL7</accession>
<comment type="catalytic activity">
    <reaction evidence="1">
        <text>S-ubiquitinyl-[E2 ubiquitin-conjugating enzyme]-L-cysteine + [acceptor protein]-L-lysine = [E2 ubiquitin-conjugating enzyme]-L-cysteine + N(6)-ubiquitinyl-[acceptor protein]-L-lysine.</text>
        <dbReference type="EC" id="2.3.2.26"/>
    </reaction>
</comment>
<feature type="domain" description="HECT" evidence="7">
    <location>
        <begin position="358"/>
        <end position="522"/>
    </location>
</feature>